<dbReference type="Proteomes" id="UP000294558">
    <property type="component" value="Unassembled WGS sequence"/>
</dbReference>
<organism evidence="3 4">
    <name type="scientific">Ilumatobacter fluminis</name>
    <dbReference type="NCBI Taxonomy" id="467091"/>
    <lineage>
        <taxon>Bacteria</taxon>
        <taxon>Bacillati</taxon>
        <taxon>Actinomycetota</taxon>
        <taxon>Acidimicrobiia</taxon>
        <taxon>Acidimicrobiales</taxon>
        <taxon>Ilumatobacteraceae</taxon>
        <taxon>Ilumatobacter</taxon>
    </lineage>
</organism>
<keyword evidence="1" id="KW-0175">Coiled coil</keyword>
<proteinExistence type="predicted"/>
<feature type="region of interest" description="Disordered" evidence="2">
    <location>
        <begin position="373"/>
        <end position="441"/>
    </location>
</feature>
<comment type="caution">
    <text evidence="3">The sequence shown here is derived from an EMBL/GenBank/DDBJ whole genome shotgun (WGS) entry which is preliminary data.</text>
</comment>
<accession>A0A4R7I4Q9</accession>
<evidence type="ECO:0000313" key="4">
    <source>
        <dbReference type="Proteomes" id="UP000294558"/>
    </source>
</evidence>
<keyword evidence="4" id="KW-1185">Reference proteome</keyword>
<feature type="coiled-coil region" evidence="1">
    <location>
        <begin position="35"/>
        <end position="95"/>
    </location>
</feature>
<sequence>MGFAATIPVAVQREDREYMTSEIDEFRTSLVAAVQAELERHASAVVAEVDRLRDESRREREELRAEFTGQIAELAQAIEQSQARAEQRVETAKTQFESRLTDADQRQTRRLDEVTAGLQGMVAAEARPILSDLREENEEISRRIEGLDTNLRKFDEQAARMVTYFNDATSQMEARQDELAEKIELDMSTKVDDLTRLVEENDSAVRKFQNEVGQSVTQRLNDAEDRFNNRLLAAQSRIQEESGQKIAEIDLHVSRVSSNLDESLAVMNDRIAAVDDRFVEYERQIKHIEEQVEGIDQDALDELKEKMSTAAGEAMLVRIEMERLEKGVNERTDSLAVRMTEVETSLQDQVMDVSTAVQLDRLEEIERALAEIDPTQFLRADGPDPTVTKPGSFDDDDPSASGGGYESVENGTGGADSSYEPDLSAIVASDDRTTDHSNEDS</sequence>
<evidence type="ECO:0000256" key="2">
    <source>
        <dbReference type="SAM" id="MobiDB-lite"/>
    </source>
</evidence>
<feature type="coiled-coil region" evidence="1">
    <location>
        <begin position="130"/>
        <end position="157"/>
    </location>
</feature>
<evidence type="ECO:0000313" key="3">
    <source>
        <dbReference type="EMBL" id="TDT18515.1"/>
    </source>
</evidence>
<feature type="coiled-coil region" evidence="1">
    <location>
        <begin position="271"/>
        <end position="298"/>
    </location>
</feature>
<name>A0A4R7I4Q9_9ACTN</name>
<feature type="compositionally biased region" description="Basic and acidic residues" evidence="2">
    <location>
        <begin position="429"/>
        <end position="441"/>
    </location>
</feature>
<gene>
    <name evidence="3" type="ORF">BDK89_4136</name>
</gene>
<evidence type="ECO:0000256" key="1">
    <source>
        <dbReference type="SAM" id="Coils"/>
    </source>
</evidence>
<dbReference type="AlphaFoldDB" id="A0A4R7I4Q9"/>
<dbReference type="SUPFAM" id="SSF58113">
    <property type="entry name" value="Apolipoprotein A-I"/>
    <property type="match status" value="1"/>
</dbReference>
<reference evidence="3 4" key="1">
    <citation type="submission" date="2019-03" db="EMBL/GenBank/DDBJ databases">
        <title>Sequencing the genomes of 1000 actinobacteria strains.</title>
        <authorList>
            <person name="Klenk H.-P."/>
        </authorList>
    </citation>
    <scope>NUCLEOTIDE SEQUENCE [LARGE SCALE GENOMIC DNA]</scope>
    <source>
        <strain evidence="3 4">DSM 18936</strain>
    </source>
</reference>
<protein>
    <submittedName>
        <fullName evidence="3">Uncharacterized protein</fullName>
    </submittedName>
</protein>
<dbReference type="EMBL" id="SOAU01000001">
    <property type="protein sequence ID" value="TDT18515.1"/>
    <property type="molecule type" value="Genomic_DNA"/>
</dbReference>